<dbReference type="Gramene" id="Ma05_t13300.1">
    <property type="protein sequence ID" value="Ma05_p13300.1"/>
    <property type="gene ID" value="Ma05_g13300"/>
</dbReference>
<sequence>MDRHTCNLCFRRFSNGRALGGHMRSHFIAAAPLARPRSHGYSSDSTSSAQRAAERAVEEEEVVVEMEKEVGLCYGLRMNPRKSFRLVDPEFSSSTFAAVEAAGSCDVVQDGESETESPRGQRLPTKRPCRATAPPLDQPEGEPMSSVSDATPEEDIALCLMMLSRDSWTATVEDRPLDGSDDEDTRRPAARSRPPPRKGRSRYQCSACKKVFRSYQALGGHRASHKRTNGCRPVTEPRINSEADSVDANADAKVHECPLCFRVFSSGQALGSHKRSHLTSSATTVAGNSPLATPPPPCSPPSTSPVPATTKHGGNFGLIDLNLPAPEEDDAELSAVESTQSVPTQPARRKHAI</sequence>
<organism evidence="5 6">
    <name type="scientific">Musa acuminata subsp. malaccensis</name>
    <name type="common">Wild banana</name>
    <name type="synonym">Musa malaccensis</name>
    <dbReference type="NCBI Taxonomy" id="214687"/>
    <lineage>
        <taxon>Eukaryota</taxon>
        <taxon>Viridiplantae</taxon>
        <taxon>Streptophyta</taxon>
        <taxon>Embryophyta</taxon>
        <taxon>Tracheophyta</taxon>
        <taxon>Spermatophyta</taxon>
        <taxon>Magnoliopsida</taxon>
        <taxon>Liliopsida</taxon>
        <taxon>Zingiberales</taxon>
        <taxon>Musaceae</taxon>
        <taxon>Musa</taxon>
    </lineage>
</organism>
<feature type="compositionally biased region" description="Pro residues" evidence="2">
    <location>
        <begin position="292"/>
        <end position="304"/>
    </location>
</feature>
<dbReference type="EMBL" id="HG996470">
    <property type="protein sequence ID" value="CAG1838365.1"/>
    <property type="molecule type" value="Genomic_DNA"/>
</dbReference>
<keyword evidence="1" id="KW-0863">Zinc-finger</keyword>
<evidence type="ECO:0000313" key="4">
    <source>
        <dbReference type="EMBL" id="CAG1838365.1"/>
    </source>
</evidence>
<feature type="domain" description="C2H2-type" evidence="3">
    <location>
        <begin position="4"/>
        <end position="26"/>
    </location>
</feature>
<name>A0A804J3Z1_MUSAM</name>
<dbReference type="InterPro" id="IPR044303">
    <property type="entry name" value="ZAT1/4/9"/>
</dbReference>
<dbReference type="PANTHER" id="PTHR46326:SF2">
    <property type="entry name" value="ZINC FINGER PROTEIN ZAT1-RELATED"/>
    <property type="match status" value="1"/>
</dbReference>
<reference evidence="5" key="2">
    <citation type="submission" date="2021-05" db="UniProtKB">
        <authorList>
            <consortium name="EnsemblPlants"/>
        </authorList>
    </citation>
    <scope>IDENTIFICATION</scope>
    <source>
        <strain evidence="5">subsp. malaccensis</strain>
    </source>
</reference>
<evidence type="ECO:0000313" key="5">
    <source>
        <dbReference type="EnsemblPlants" id="Ma05_p13300.1"/>
    </source>
</evidence>
<dbReference type="SUPFAM" id="SSF57667">
    <property type="entry name" value="beta-beta-alpha zinc fingers"/>
    <property type="match status" value="1"/>
</dbReference>
<dbReference type="PROSITE" id="PS50157">
    <property type="entry name" value="ZINC_FINGER_C2H2_2"/>
    <property type="match status" value="3"/>
</dbReference>
<keyword evidence="6" id="KW-1185">Reference proteome</keyword>
<feature type="region of interest" description="Disordered" evidence="2">
    <location>
        <begin position="106"/>
        <end position="149"/>
    </location>
</feature>
<proteinExistence type="predicted"/>
<reference evidence="4" key="1">
    <citation type="submission" date="2021-03" db="EMBL/GenBank/DDBJ databases">
        <authorList>
            <consortium name="Genoscope - CEA"/>
            <person name="William W."/>
        </authorList>
    </citation>
    <scope>NUCLEOTIDE SEQUENCE</scope>
    <source>
        <strain evidence="4">Doubled-haploid Pahang</strain>
    </source>
</reference>
<gene>
    <name evidence="4" type="ORF">GSMUA_265420.1</name>
</gene>
<dbReference type="Proteomes" id="UP000012960">
    <property type="component" value="Unplaced"/>
</dbReference>
<evidence type="ECO:0000313" key="6">
    <source>
        <dbReference type="Proteomes" id="UP000012960"/>
    </source>
</evidence>
<dbReference type="InParanoid" id="A0A804J3Z1"/>
<feature type="domain" description="C2H2-type" evidence="3">
    <location>
        <begin position="255"/>
        <end position="282"/>
    </location>
</feature>
<dbReference type="Gene3D" id="3.30.160.60">
    <property type="entry name" value="Classic Zinc Finger"/>
    <property type="match status" value="1"/>
</dbReference>
<dbReference type="OMA" id="PYCFKVF"/>
<dbReference type="SMART" id="SM00355">
    <property type="entry name" value="ZnF_C2H2"/>
    <property type="match status" value="3"/>
</dbReference>
<feature type="region of interest" description="Disordered" evidence="2">
    <location>
        <begin position="275"/>
        <end position="353"/>
    </location>
</feature>
<dbReference type="GO" id="GO:0008270">
    <property type="term" value="F:zinc ion binding"/>
    <property type="evidence" value="ECO:0007669"/>
    <property type="project" value="UniProtKB-KW"/>
</dbReference>
<keyword evidence="1" id="KW-0479">Metal-binding</keyword>
<feature type="region of interest" description="Disordered" evidence="2">
    <location>
        <begin position="171"/>
        <end position="204"/>
    </location>
</feature>
<dbReference type="Pfam" id="PF13912">
    <property type="entry name" value="zf-C2H2_6"/>
    <property type="match status" value="3"/>
</dbReference>
<protein>
    <submittedName>
        <fullName evidence="4">(wild Malaysian banana) hypothetical protein</fullName>
    </submittedName>
</protein>
<feature type="compositionally biased region" description="Basic residues" evidence="2">
    <location>
        <begin position="188"/>
        <end position="201"/>
    </location>
</feature>
<dbReference type="InterPro" id="IPR036236">
    <property type="entry name" value="Znf_C2H2_sf"/>
</dbReference>
<feature type="compositionally biased region" description="Polar residues" evidence="2">
    <location>
        <begin position="278"/>
        <end position="287"/>
    </location>
</feature>
<evidence type="ECO:0000256" key="1">
    <source>
        <dbReference type="PROSITE-ProRule" id="PRU00042"/>
    </source>
</evidence>
<dbReference type="InterPro" id="IPR013087">
    <property type="entry name" value="Znf_C2H2_type"/>
</dbReference>
<keyword evidence="1" id="KW-0862">Zinc</keyword>
<dbReference type="PANTHER" id="PTHR46326">
    <property type="entry name" value="ZINC FINGER PROTEIN ZAT1-RELATED"/>
    <property type="match status" value="1"/>
</dbReference>
<evidence type="ECO:0000256" key="2">
    <source>
        <dbReference type="SAM" id="MobiDB-lite"/>
    </source>
</evidence>
<accession>A0A804J3Z1</accession>
<dbReference type="FunCoup" id="A0A804J3Z1">
    <property type="interactions" value="1181"/>
</dbReference>
<dbReference type="PROSITE" id="PS00028">
    <property type="entry name" value="ZINC_FINGER_C2H2_1"/>
    <property type="match status" value="3"/>
</dbReference>
<dbReference type="EnsemblPlants" id="Ma05_t13300.1">
    <property type="protein sequence ID" value="Ma05_p13300.1"/>
    <property type="gene ID" value="Ma05_g13300"/>
</dbReference>
<feature type="domain" description="C2H2-type" evidence="3">
    <location>
        <begin position="203"/>
        <end position="230"/>
    </location>
</feature>
<evidence type="ECO:0000259" key="3">
    <source>
        <dbReference type="PROSITE" id="PS50157"/>
    </source>
</evidence>
<dbReference type="GO" id="GO:0006355">
    <property type="term" value="P:regulation of DNA-templated transcription"/>
    <property type="evidence" value="ECO:0007669"/>
    <property type="project" value="InterPro"/>
</dbReference>
<dbReference type="AlphaFoldDB" id="A0A804J3Z1"/>